<dbReference type="AlphaFoldDB" id="A0A1S3JG78"/>
<dbReference type="OrthoDB" id="9992988at2759"/>
<dbReference type="GO" id="GO:0061630">
    <property type="term" value="F:ubiquitin protein ligase activity"/>
    <property type="evidence" value="ECO:0007669"/>
    <property type="project" value="TreeGrafter"/>
</dbReference>
<dbReference type="SUPFAM" id="SSF57850">
    <property type="entry name" value="RING/U-box"/>
    <property type="match status" value="1"/>
</dbReference>
<dbReference type="CDD" id="cd05819">
    <property type="entry name" value="NHL"/>
    <property type="match status" value="1"/>
</dbReference>
<organism evidence="6 7">
    <name type="scientific">Lingula anatina</name>
    <name type="common">Brachiopod</name>
    <name type="synonym">Lingula unguis</name>
    <dbReference type="NCBI Taxonomy" id="7574"/>
    <lineage>
        <taxon>Eukaryota</taxon>
        <taxon>Metazoa</taxon>
        <taxon>Spiralia</taxon>
        <taxon>Lophotrochozoa</taxon>
        <taxon>Brachiopoda</taxon>
        <taxon>Linguliformea</taxon>
        <taxon>Lingulata</taxon>
        <taxon>Lingulida</taxon>
        <taxon>Linguloidea</taxon>
        <taxon>Lingulidae</taxon>
        <taxon>Lingula</taxon>
    </lineage>
</organism>
<evidence type="ECO:0000256" key="1">
    <source>
        <dbReference type="ARBA" id="ARBA00022723"/>
    </source>
</evidence>
<dbReference type="SUPFAM" id="SSF101898">
    <property type="entry name" value="NHL repeat"/>
    <property type="match status" value="1"/>
</dbReference>
<keyword evidence="2 4" id="KW-0863">Zinc-finger</keyword>
<dbReference type="Pfam" id="PF13445">
    <property type="entry name" value="zf-RING_UBOX"/>
    <property type="match status" value="1"/>
</dbReference>
<dbReference type="Gene3D" id="3.30.40.10">
    <property type="entry name" value="Zinc/RING finger domain, C3HC4 (zinc finger)"/>
    <property type="match status" value="1"/>
</dbReference>
<evidence type="ECO:0000313" key="6">
    <source>
        <dbReference type="Proteomes" id="UP000085678"/>
    </source>
</evidence>
<dbReference type="InParanoid" id="A0A1S3JG78"/>
<protein>
    <submittedName>
        <fullName evidence="7">Tripartite motif-containing protein 3</fullName>
    </submittedName>
</protein>
<dbReference type="Gene3D" id="2.120.10.30">
    <property type="entry name" value="TolB, C-terminal domain"/>
    <property type="match status" value="1"/>
</dbReference>
<keyword evidence="3" id="KW-0862">Zinc</keyword>
<dbReference type="STRING" id="7574.A0A1S3JG78"/>
<proteinExistence type="predicted"/>
<dbReference type="PANTHER" id="PTHR25462:SF296">
    <property type="entry name" value="MEIOTIC P26, ISOFORM F"/>
    <property type="match status" value="1"/>
</dbReference>
<dbReference type="RefSeq" id="XP_013409146.1">
    <property type="nucleotide sequence ID" value="XM_013553692.2"/>
</dbReference>
<accession>A0A1S3JG78</accession>
<dbReference type="InterPro" id="IPR047153">
    <property type="entry name" value="TRIM45/56/19-like"/>
</dbReference>
<dbReference type="InterPro" id="IPR017907">
    <property type="entry name" value="Znf_RING_CS"/>
</dbReference>
<feature type="domain" description="RING-type" evidence="5">
    <location>
        <begin position="14"/>
        <end position="58"/>
    </location>
</feature>
<dbReference type="PROSITE" id="PS50089">
    <property type="entry name" value="ZF_RING_2"/>
    <property type="match status" value="1"/>
</dbReference>
<dbReference type="KEGG" id="lak:106172790"/>
<dbReference type="PROSITE" id="PS00518">
    <property type="entry name" value="ZF_RING_1"/>
    <property type="match status" value="1"/>
</dbReference>
<dbReference type="InterPro" id="IPR011042">
    <property type="entry name" value="6-blade_b-propeller_TolB-like"/>
</dbReference>
<name>A0A1S3JG78_LINAN</name>
<keyword evidence="1" id="KW-0479">Metal-binding</keyword>
<dbReference type="GO" id="GO:0005654">
    <property type="term" value="C:nucleoplasm"/>
    <property type="evidence" value="ECO:0007669"/>
    <property type="project" value="TreeGrafter"/>
</dbReference>
<dbReference type="InterPro" id="IPR001841">
    <property type="entry name" value="Znf_RING"/>
</dbReference>
<dbReference type="Proteomes" id="UP000085678">
    <property type="component" value="Unplaced"/>
</dbReference>
<evidence type="ECO:0000256" key="4">
    <source>
        <dbReference type="PROSITE-ProRule" id="PRU00175"/>
    </source>
</evidence>
<keyword evidence="6" id="KW-1185">Reference proteome</keyword>
<dbReference type="InterPro" id="IPR013083">
    <property type="entry name" value="Znf_RING/FYVE/PHD"/>
</dbReference>
<dbReference type="InterPro" id="IPR027370">
    <property type="entry name" value="Znf-RING_euk"/>
</dbReference>
<sequence>MSLSKILTEDFLTCSICLGKFKNPKVLGCTHTFCQHCLQDHLDRNFQGQSGFPCPICRRQCDLPGGGVNGLQTNHLLVSISHTLGQVEKAKAAKKCKVCCLKNVLNPPTARKVWTARKVCVKLVLQTNCFIKHQGHNCLRINIAADKRKEKLKFHVKPIEKKSLLFDQFKTAAEDQKASVEEGRKTAKSQYFCKDKARNRIHIYDNNFVLQDTIPNPRAAEKDPFAGIAIDDDGNIVTRCQGSNEIIAFTKTGDQVRSFHSKSPHAVAVNSKGHYVVAGFNTLTVHHKDGKVLKTAPDPEGKYTKHIHCDVNDGAIVSDPASHHIVVYDSTLQLKYRYGTQGAGDGQVGRPCGTCCLDNGDIIVTDPGNYRLHLVSSDGEFKQILLSKEDGIRVPVDVVLNRFGQLVVGEERGGIKVFQL</sequence>
<dbReference type="GO" id="GO:0008270">
    <property type="term" value="F:zinc ion binding"/>
    <property type="evidence" value="ECO:0007669"/>
    <property type="project" value="UniProtKB-KW"/>
</dbReference>
<dbReference type="SMART" id="SM00184">
    <property type="entry name" value="RING"/>
    <property type="match status" value="1"/>
</dbReference>
<evidence type="ECO:0000313" key="7">
    <source>
        <dbReference type="RefSeq" id="XP_013409146.1"/>
    </source>
</evidence>
<evidence type="ECO:0000259" key="5">
    <source>
        <dbReference type="PROSITE" id="PS50089"/>
    </source>
</evidence>
<evidence type="ECO:0000256" key="3">
    <source>
        <dbReference type="ARBA" id="ARBA00022833"/>
    </source>
</evidence>
<gene>
    <name evidence="7" type="primary">LOC106172790</name>
</gene>
<reference evidence="7" key="1">
    <citation type="submission" date="2025-08" db="UniProtKB">
        <authorList>
            <consortium name="RefSeq"/>
        </authorList>
    </citation>
    <scope>IDENTIFICATION</scope>
    <source>
        <tissue evidence="7">Gonads</tissue>
    </source>
</reference>
<evidence type="ECO:0000256" key="2">
    <source>
        <dbReference type="ARBA" id="ARBA00022771"/>
    </source>
</evidence>
<dbReference type="GeneID" id="106172790"/>
<dbReference type="PANTHER" id="PTHR25462">
    <property type="entry name" value="BONUS, ISOFORM C-RELATED"/>
    <property type="match status" value="1"/>
</dbReference>